<dbReference type="CDD" id="cd07897">
    <property type="entry name" value="Adenylation_DNA_ligase_Bac1"/>
    <property type="match status" value="1"/>
</dbReference>
<dbReference type="Pfam" id="PF04675">
    <property type="entry name" value="DNA_ligase_A_N"/>
    <property type="match status" value="1"/>
</dbReference>
<dbReference type="InterPro" id="IPR016059">
    <property type="entry name" value="DNA_ligase_ATP-dep_CS"/>
</dbReference>
<evidence type="ECO:0000256" key="9">
    <source>
        <dbReference type="ARBA" id="ARBA00022842"/>
    </source>
</evidence>
<gene>
    <name evidence="15" type="primary">lig2</name>
    <name evidence="15" type="ORF">GCM10011415_10750</name>
</gene>
<keyword evidence="6" id="KW-0547">Nucleotide-binding</keyword>
<dbReference type="GO" id="GO:0003910">
    <property type="term" value="F:DNA ligase (ATP) activity"/>
    <property type="evidence" value="ECO:0007669"/>
    <property type="project" value="UniProtKB-EC"/>
</dbReference>
<dbReference type="GO" id="GO:0051301">
    <property type="term" value="P:cell division"/>
    <property type="evidence" value="ECO:0007669"/>
    <property type="project" value="UniProtKB-KW"/>
</dbReference>
<comment type="catalytic activity">
    <reaction evidence="13">
        <text>ATP + (deoxyribonucleotide)n-3'-hydroxyl + 5'-phospho-(deoxyribonucleotide)m = (deoxyribonucleotide)n+m + AMP + diphosphate.</text>
        <dbReference type="EC" id="6.5.1.1"/>
    </reaction>
</comment>
<evidence type="ECO:0000313" key="15">
    <source>
        <dbReference type="EMBL" id="GGG65821.1"/>
    </source>
</evidence>
<evidence type="ECO:0000256" key="5">
    <source>
        <dbReference type="ARBA" id="ARBA00022723"/>
    </source>
</evidence>
<dbReference type="InterPro" id="IPR036599">
    <property type="entry name" value="DNA_ligase_N_sf"/>
</dbReference>
<evidence type="ECO:0000256" key="12">
    <source>
        <dbReference type="ARBA" id="ARBA00023306"/>
    </source>
</evidence>
<keyword evidence="7" id="KW-0227">DNA damage</keyword>
<dbReference type="PANTHER" id="PTHR45674">
    <property type="entry name" value="DNA LIGASE 1/3 FAMILY MEMBER"/>
    <property type="match status" value="1"/>
</dbReference>
<evidence type="ECO:0000256" key="4">
    <source>
        <dbReference type="ARBA" id="ARBA00022705"/>
    </source>
</evidence>
<evidence type="ECO:0000256" key="3">
    <source>
        <dbReference type="ARBA" id="ARBA00022618"/>
    </source>
</evidence>
<evidence type="ECO:0000256" key="13">
    <source>
        <dbReference type="ARBA" id="ARBA00034003"/>
    </source>
</evidence>
<keyword evidence="4" id="KW-0235">DNA replication</keyword>
<dbReference type="GO" id="GO:0006260">
    <property type="term" value="P:DNA replication"/>
    <property type="evidence" value="ECO:0007669"/>
    <property type="project" value="UniProtKB-KW"/>
</dbReference>
<dbReference type="Gene3D" id="1.10.3260.10">
    <property type="entry name" value="DNA ligase, ATP-dependent, N-terminal domain"/>
    <property type="match status" value="1"/>
</dbReference>
<keyword evidence="9" id="KW-0460">Magnesium</keyword>
<dbReference type="PROSITE" id="PS00697">
    <property type="entry name" value="DNA_LIGASE_A1"/>
    <property type="match status" value="1"/>
</dbReference>
<evidence type="ECO:0000256" key="6">
    <source>
        <dbReference type="ARBA" id="ARBA00022741"/>
    </source>
</evidence>
<evidence type="ECO:0000313" key="16">
    <source>
        <dbReference type="Proteomes" id="UP000617145"/>
    </source>
</evidence>
<accession>A0A8J2ZHR4</accession>
<feature type="domain" description="ATP-dependent DNA ligase family profile" evidence="14">
    <location>
        <begin position="303"/>
        <end position="434"/>
    </location>
</feature>
<evidence type="ECO:0000256" key="1">
    <source>
        <dbReference type="ARBA" id="ARBA00012727"/>
    </source>
</evidence>
<dbReference type="InterPro" id="IPR026333">
    <property type="entry name" value="ATP_dep_DNA_lig_pp_1105_fam"/>
</dbReference>
<dbReference type="PROSITE" id="PS50160">
    <property type="entry name" value="DNA_LIGASE_A3"/>
    <property type="match status" value="1"/>
</dbReference>
<name>A0A8J2ZHR4_9RHOB</name>
<keyword evidence="10" id="KW-0233">DNA recombination</keyword>
<dbReference type="GO" id="GO:0006281">
    <property type="term" value="P:DNA repair"/>
    <property type="evidence" value="ECO:0007669"/>
    <property type="project" value="UniProtKB-KW"/>
</dbReference>
<dbReference type="Pfam" id="PF04679">
    <property type="entry name" value="DNA_ligase_A_C"/>
    <property type="match status" value="1"/>
</dbReference>
<keyword evidence="11" id="KW-0234">DNA repair</keyword>
<dbReference type="EC" id="6.5.1.1" evidence="1"/>
<evidence type="ECO:0000256" key="7">
    <source>
        <dbReference type="ARBA" id="ARBA00022763"/>
    </source>
</evidence>
<keyword evidence="16" id="KW-1185">Reference proteome</keyword>
<dbReference type="Gene3D" id="2.40.50.140">
    <property type="entry name" value="Nucleic acid-binding proteins"/>
    <property type="match status" value="1"/>
</dbReference>
<keyword evidence="12" id="KW-0131">Cell cycle</keyword>
<dbReference type="CDD" id="cd07972">
    <property type="entry name" value="OBF_DNA_ligase_Arch_LigB"/>
    <property type="match status" value="1"/>
</dbReference>
<reference evidence="15" key="1">
    <citation type="journal article" date="2014" name="Int. J. Syst. Evol. Microbiol.">
        <title>Complete genome sequence of Corynebacterium casei LMG S-19264T (=DSM 44701T), isolated from a smear-ripened cheese.</title>
        <authorList>
            <consortium name="US DOE Joint Genome Institute (JGI-PGF)"/>
            <person name="Walter F."/>
            <person name="Albersmeier A."/>
            <person name="Kalinowski J."/>
            <person name="Ruckert C."/>
        </authorList>
    </citation>
    <scope>NUCLEOTIDE SEQUENCE</scope>
    <source>
        <strain evidence="15">CGMCC 1.15762</strain>
    </source>
</reference>
<organism evidence="15 16">
    <name type="scientific">Salipiger pallidus</name>
    <dbReference type="NCBI Taxonomy" id="1775170"/>
    <lineage>
        <taxon>Bacteria</taxon>
        <taxon>Pseudomonadati</taxon>
        <taxon>Pseudomonadota</taxon>
        <taxon>Alphaproteobacteria</taxon>
        <taxon>Rhodobacterales</taxon>
        <taxon>Roseobacteraceae</taxon>
        <taxon>Salipiger</taxon>
    </lineage>
</organism>
<dbReference type="NCBIfam" id="TIGR04120">
    <property type="entry name" value="DNA_lig_bact"/>
    <property type="match status" value="1"/>
</dbReference>
<dbReference type="GO" id="GO:0006310">
    <property type="term" value="P:DNA recombination"/>
    <property type="evidence" value="ECO:0007669"/>
    <property type="project" value="UniProtKB-KW"/>
</dbReference>
<dbReference type="EMBL" id="BMJV01000001">
    <property type="protein sequence ID" value="GGG65821.1"/>
    <property type="molecule type" value="Genomic_DNA"/>
</dbReference>
<keyword evidence="5" id="KW-0479">Metal-binding</keyword>
<dbReference type="InterPro" id="IPR012310">
    <property type="entry name" value="DNA_ligase_ATP-dep_cent"/>
</dbReference>
<dbReference type="AlphaFoldDB" id="A0A8J2ZHR4"/>
<keyword evidence="8" id="KW-0067">ATP-binding</keyword>
<dbReference type="GO" id="GO:0005524">
    <property type="term" value="F:ATP binding"/>
    <property type="evidence" value="ECO:0007669"/>
    <property type="project" value="UniProtKB-KW"/>
</dbReference>
<dbReference type="RefSeq" id="WP_188789137.1">
    <property type="nucleotide sequence ID" value="NZ_BMJV01000001.1"/>
</dbReference>
<dbReference type="Pfam" id="PF01068">
    <property type="entry name" value="DNA_ligase_A_M"/>
    <property type="match status" value="1"/>
</dbReference>
<dbReference type="GO" id="GO:0046872">
    <property type="term" value="F:metal ion binding"/>
    <property type="evidence" value="ECO:0007669"/>
    <property type="project" value="UniProtKB-KW"/>
</dbReference>
<dbReference type="InterPro" id="IPR012308">
    <property type="entry name" value="DNA_ligase_ATP-dep_N"/>
</dbReference>
<dbReference type="Proteomes" id="UP000617145">
    <property type="component" value="Unassembled WGS sequence"/>
</dbReference>
<dbReference type="PANTHER" id="PTHR45674:SF13">
    <property type="entry name" value="DNA LIGASE-RELATED"/>
    <property type="match status" value="1"/>
</dbReference>
<protein>
    <recommendedName>
        <fullName evidence="1">DNA ligase (ATP)</fullName>
        <ecNumber evidence="1">6.5.1.1</ecNumber>
    </recommendedName>
</protein>
<dbReference type="SUPFAM" id="SSF56091">
    <property type="entry name" value="DNA ligase/mRNA capping enzyme, catalytic domain"/>
    <property type="match status" value="1"/>
</dbReference>
<evidence type="ECO:0000256" key="8">
    <source>
        <dbReference type="ARBA" id="ARBA00022840"/>
    </source>
</evidence>
<evidence type="ECO:0000256" key="10">
    <source>
        <dbReference type="ARBA" id="ARBA00023172"/>
    </source>
</evidence>
<evidence type="ECO:0000256" key="2">
    <source>
        <dbReference type="ARBA" id="ARBA00022598"/>
    </source>
</evidence>
<dbReference type="InterPro" id="IPR050191">
    <property type="entry name" value="ATP-dep_DNA_ligase"/>
</dbReference>
<evidence type="ECO:0000256" key="11">
    <source>
        <dbReference type="ARBA" id="ARBA00023204"/>
    </source>
</evidence>
<dbReference type="Gene3D" id="3.30.470.30">
    <property type="entry name" value="DNA ligase/mRNA capping enzyme"/>
    <property type="match status" value="1"/>
</dbReference>
<keyword evidence="2 15" id="KW-0436">Ligase</keyword>
<comment type="caution">
    <text evidence="15">The sequence shown here is derived from an EMBL/GenBank/DDBJ whole genome shotgun (WGS) entry which is preliminary data.</text>
</comment>
<keyword evidence="3" id="KW-0132">Cell division</keyword>
<evidence type="ECO:0000259" key="14">
    <source>
        <dbReference type="PROSITE" id="PS50160"/>
    </source>
</evidence>
<dbReference type="NCBIfam" id="NF006701">
    <property type="entry name" value="PRK09247.1"/>
    <property type="match status" value="1"/>
</dbReference>
<dbReference type="GO" id="GO:0003677">
    <property type="term" value="F:DNA binding"/>
    <property type="evidence" value="ECO:0007669"/>
    <property type="project" value="InterPro"/>
</dbReference>
<reference evidence="15" key="2">
    <citation type="submission" date="2020-09" db="EMBL/GenBank/DDBJ databases">
        <authorList>
            <person name="Sun Q."/>
            <person name="Zhou Y."/>
        </authorList>
    </citation>
    <scope>NUCLEOTIDE SEQUENCE</scope>
    <source>
        <strain evidence="15">CGMCC 1.15762</strain>
    </source>
</reference>
<dbReference type="SUPFAM" id="SSF50249">
    <property type="entry name" value="Nucleic acid-binding proteins"/>
    <property type="match status" value="1"/>
</dbReference>
<dbReference type="InterPro" id="IPR012309">
    <property type="entry name" value="DNA_ligase_ATP-dep_C"/>
</dbReference>
<proteinExistence type="predicted"/>
<sequence length="530" mass="60107">MKAFATLFTAIDQSTKTTVKTAALAEYFRTAPAQDKLWCVALFSGRRPKRAVTTTQLREWAAERAGLPLWLVEESYPVVGDLAETIALILPPAQHEGDASLTTWIEGLLEYPALDLETRKARILEAWDQLDETGRFLFNKLITGGFRIGISRKLMTRALAQATGQDEAAMALRLMGDWTPQSTSWERLIENPTPEEDDSRPYPFYLAYQLETAPGDLGNPHDWQAEWKWDGIRGQLILRGGAHHVWSRGEELMTDRFPELARALDFLPEGLVFDGEIVAWDGTQPLPFNTLQPRIGRKTVPKKLLRDAPVVLLAYDLLEADGTDLRDTPLKKRRARLDQLLEGLPPDAPVRPSPVIGFDDWEALAQVRATAREERAEGLMLKRLDAPYLAGRKKGDWWKWKLDPLTVDAVMIYAQQGSGRRANLFTDFTFAAWNGNELVPFTKAYSGLTDAEFNRITAWVRRNTQQRFGPVRQVKPELVFEIAFEGIQPSPRHKSGLSLRFPRMARWREDKPAQEANTLDDLREMLALYG</sequence>
<dbReference type="InterPro" id="IPR012340">
    <property type="entry name" value="NA-bd_OB-fold"/>
</dbReference>